<gene>
    <name evidence="3" type="primary">LOC125777548</name>
</gene>
<feature type="compositionally biased region" description="Polar residues" evidence="1">
    <location>
        <begin position="288"/>
        <end position="303"/>
    </location>
</feature>
<feature type="region of interest" description="Disordered" evidence="1">
    <location>
        <begin position="280"/>
        <end position="303"/>
    </location>
</feature>
<dbReference type="InterPro" id="IPR022048">
    <property type="entry name" value="Envelope_fusion-like"/>
</dbReference>
<dbReference type="GeneID" id="125777548"/>
<evidence type="ECO:0000313" key="2">
    <source>
        <dbReference type="Proteomes" id="UP001652620"/>
    </source>
</evidence>
<dbReference type="Proteomes" id="UP001652620">
    <property type="component" value="Chromosome 3"/>
</dbReference>
<organism evidence="2 3">
    <name type="scientific">Bactrocera dorsalis</name>
    <name type="common">Oriental fruit fly</name>
    <name type="synonym">Dacus dorsalis</name>
    <dbReference type="NCBI Taxonomy" id="27457"/>
    <lineage>
        <taxon>Eukaryota</taxon>
        <taxon>Metazoa</taxon>
        <taxon>Ecdysozoa</taxon>
        <taxon>Arthropoda</taxon>
        <taxon>Hexapoda</taxon>
        <taxon>Insecta</taxon>
        <taxon>Pterygota</taxon>
        <taxon>Neoptera</taxon>
        <taxon>Endopterygota</taxon>
        <taxon>Diptera</taxon>
        <taxon>Brachycera</taxon>
        <taxon>Muscomorpha</taxon>
        <taxon>Tephritoidea</taxon>
        <taxon>Tephritidae</taxon>
        <taxon>Bactrocera</taxon>
        <taxon>Bactrocera</taxon>
    </lineage>
</organism>
<name>A0ABM3JH91_BACDO</name>
<dbReference type="Pfam" id="PF12259">
    <property type="entry name" value="Baculo_F"/>
    <property type="match status" value="1"/>
</dbReference>
<keyword evidence="2" id="KW-1185">Reference proteome</keyword>
<protein>
    <submittedName>
        <fullName evidence="3">Uncharacterized protein LOC125777548</fullName>
    </submittedName>
</protein>
<accession>A0ABM3JH91</accession>
<evidence type="ECO:0000256" key="1">
    <source>
        <dbReference type="SAM" id="MobiDB-lite"/>
    </source>
</evidence>
<reference evidence="3" key="1">
    <citation type="submission" date="2025-08" db="UniProtKB">
        <authorList>
            <consortium name="RefSeq"/>
        </authorList>
    </citation>
    <scope>IDENTIFICATION</scope>
    <source>
        <tissue evidence="3">Adult</tissue>
    </source>
</reference>
<dbReference type="RefSeq" id="XP_049308605.1">
    <property type="nucleotide sequence ID" value="XM_049452648.1"/>
</dbReference>
<evidence type="ECO:0000313" key="3">
    <source>
        <dbReference type="RefSeq" id="XP_049308605.1"/>
    </source>
</evidence>
<sequence length="332" mass="37625">MATVNSSELLKEASRIRPFNGSDGYDLSSFIREVDAILRPFNDNPSLKEFVIQRYVLTKVNGDALKVVQPLGSTPMWDDVKEELIRNFGVKESYRSLYHQAINVKHYNINWTLIFLILMTMAPTATSILSIQPIHENSGYVEISTSKTEIVVSSEFIIHAIDPYEILYLINNMTFNTNLLRPLHRDLLRNELLILKTKVKTLIPKSSGNRHKRGLFNLVGTMNKYLFGTMDDIDGKDIGDHLKFIDQNMHNSITTLNQQAHPIVHNTSGKPRHFYEHKKMEKSDKQTKQQQACIRSGKTTPQPATYAVPTTHAIPTQHVANVLARSTGLVGS</sequence>
<proteinExistence type="predicted"/>